<keyword evidence="7" id="KW-1185">Reference proteome</keyword>
<dbReference type="InterPro" id="IPR000653">
    <property type="entry name" value="DegT/StrS_aminotransferase"/>
</dbReference>
<evidence type="ECO:0000256" key="3">
    <source>
        <dbReference type="PIRSR" id="PIRSR000390-1"/>
    </source>
</evidence>
<evidence type="ECO:0000256" key="4">
    <source>
        <dbReference type="PIRSR" id="PIRSR000390-2"/>
    </source>
</evidence>
<feature type="modified residue" description="N6-(pyridoxal phosphate)lysine" evidence="4">
    <location>
        <position position="189"/>
    </location>
</feature>
<dbReference type="Pfam" id="PF01041">
    <property type="entry name" value="DegT_DnrJ_EryC1"/>
    <property type="match status" value="1"/>
</dbReference>
<reference evidence="6" key="2">
    <citation type="submission" date="2020-09" db="EMBL/GenBank/DDBJ databases">
        <authorList>
            <person name="Sun Q."/>
            <person name="Kim S."/>
        </authorList>
    </citation>
    <scope>NUCLEOTIDE SEQUENCE</scope>
    <source>
        <strain evidence="6">KCTC 12870</strain>
    </source>
</reference>
<evidence type="ECO:0000313" key="6">
    <source>
        <dbReference type="EMBL" id="GHC06778.1"/>
    </source>
</evidence>
<name>A0A8J3DDK6_9BACT</name>
<evidence type="ECO:0000256" key="2">
    <source>
        <dbReference type="ARBA" id="ARBA00037999"/>
    </source>
</evidence>
<dbReference type="EMBL" id="BMXG01000016">
    <property type="protein sequence ID" value="GHC06778.1"/>
    <property type="molecule type" value="Genomic_DNA"/>
</dbReference>
<dbReference type="InterPro" id="IPR015422">
    <property type="entry name" value="PyrdxlP-dep_Trfase_small"/>
</dbReference>
<dbReference type="AlphaFoldDB" id="A0A8J3DDK6"/>
<sequence length="402" mass="43649">MADIKVPLLDLNEQNHSLAAELTAAFERVLGHGQFILGQEVSAFEEAAAKELGARHAIGVSSGTDALLLALMALDIGPGDEVICPSFSFFASAGTIARLGAKPVFADICPVCFNLDPESVATLITPRTKAIMPVHLFGQAAAMESLLALARDHNLRVIEDAAQAFGAAYRGKALGTLGDFGCFSFFPSKNLGGFGDSGLITTEDDALAHRARILRVHGAEPKYYHSLIGGNFRIDALQAALLAVKLPHHRQYSHARATNAAEYNEKLGALPGVIKERSCELCNTGPVSNQEAPRLILPQALPENTHIWNQYTVRLPAQPGANELPRDALKRWLNERDIGAEIYYPVPFHQQACFAYLDNAPCIESERAAREVLSIPIYPELAVDQRERVIEAITEFLEDAGY</sequence>
<dbReference type="InterPro" id="IPR015424">
    <property type="entry name" value="PyrdxlP-dep_Trfase"/>
</dbReference>
<evidence type="ECO:0000256" key="5">
    <source>
        <dbReference type="RuleBase" id="RU004508"/>
    </source>
</evidence>
<dbReference type="RefSeq" id="WP_200163266.1">
    <property type="nucleotide sequence ID" value="NZ_BMXG01000016.1"/>
</dbReference>
<dbReference type="Proteomes" id="UP000642829">
    <property type="component" value="Unassembled WGS sequence"/>
</dbReference>
<dbReference type="FunFam" id="3.40.640.10:FF:000089">
    <property type="entry name" value="Aminotransferase, DegT/DnrJ/EryC1/StrS family"/>
    <property type="match status" value="1"/>
</dbReference>
<dbReference type="InterPro" id="IPR015421">
    <property type="entry name" value="PyrdxlP-dep_Trfase_major"/>
</dbReference>
<dbReference type="GO" id="GO:0030170">
    <property type="term" value="F:pyridoxal phosphate binding"/>
    <property type="evidence" value="ECO:0007669"/>
    <property type="project" value="UniProtKB-ARBA"/>
</dbReference>
<gene>
    <name evidence="6" type="primary">degT</name>
    <name evidence="6" type="ORF">GCM10007047_24770</name>
</gene>
<feature type="active site" description="Proton acceptor" evidence="3">
    <location>
        <position position="189"/>
    </location>
</feature>
<evidence type="ECO:0000313" key="7">
    <source>
        <dbReference type="Proteomes" id="UP000642829"/>
    </source>
</evidence>
<dbReference type="GO" id="GO:0008483">
    <property type="term" value="F:transaminase activity"/>
    <property type="evidence" value="ECO:0007669"/>
    <property type="project" value="TreeGrafter"/>
</dbReference>
<dbReference type="SUPFAM" id="SSF53383">
    <property type="entry name" value="PLP-dependent transferases"/>
    <property type="match status" value="1"/>
</dbReference>
<organism evidence="6 7">
    <name type="scientific">Cerasicoccus arenae</name>
    <dbReference type="NCBI Taxonomy" id="424488"/>
    <lineage>
        <taxon>Bacteria</taxon>
        <taxon>Pseudomonadati</taxon>
        <taxon>Verrucomicrobiota</taxon>
        <taxon>Opitutia</taxon>
        <taxon>Puniceicoccales</taxon>
        <taxon>Cerasicoccaceae</taxon>
        <taxon>Cerasicoccus</taxon>
    </lineage>
</organism>
<dbReference type="Gene3D" id="3.40.640.10">
    <property type="entry name" value="Type I PLP-dependent aspartate aminotransferase-like (Major domain)"/>
    <property type="match status" value="1"/>
</dbReference>
<dbReference type="PANTHER" id="PTHR30244">
    <property type="entry name" value="TRANSAMINASE"/>
    <property type="match status" value="1"/>
</dbReference>
<accession>A0A8J3DDK6</accession>
<comment type="caution">
    <text evidence="6">The sequence shown here is derived from an EMBL/GenBank/DDBJ whole genome shotgun (WGS) entry which is preliminary data.</text>
</comment>
<dbReference type="PIRSF" id="PIRSF000390">
    <property type="entry name" value="PLP_StrS"/>
    <property type="match status" value="1"/>
</dbReference>
<dbReference type="CDD" id="cd00616">
    <property type="entry name" value="AHBA_syn"/>
    <property type="match status" value="1"/>
</dbReference>
<evidence type="ECO:0000256" key="1">
    <source>
        <dbReference type="ARBA" id="ARBA00022898"/>
    </source>
</evidence>
<dbReference type="Gene3D" id="3.90.1150.10">
    <property type="entry name" value="Aspartate Aminotransferase, domain 1"/>
    <property type="match status" value="1"/>
</dbReference>
<reference evidence="6" key="1">
    <citation type="journal article" date="2014" name="Int. J. Syst. Evol. Microbiol.">
        <title>Complete genome sequence of Corynebacterium casei LMG S-19264T (=DSM 44701T), isolated from a smear-ripened cheese.</title>
        <authorList>
            <consortium name="US DOE Joint Genome Institute (JGI-PGF)"/>
            <person name="Walter F."/>
            <person name="Albersmeier A."/>
            <person name="Kalinowski J."/>
            <person name="Ruckert C."/>
        </authorList>
    </citation>
    <scope>NUCLEOTIDE SEQUENCE</scope>
    <source>
        <strain evidence="6">KCTC 12870</strain>
    </source>
</reference>
<protein>
    <submittedName>
        <fullName evidence="6">Pleiotropic regulatory protein</fullName>
    </submittedName>
</protein>
<dbReference type="PANTHER" id="PTHR30244:SF36">
    <property type="entry name" value="3-OXO-GLUCOSE-6-PHOSPHATE:GLUTAMATE AMINOTRANSFERASE"/>
    <property type="match status" value="1"/>
</dbReference>
<comment type="similarity">
    <text evidence="2 5">Belongs to the DegT/DnrJ/EryC1 family.</text>
</comment>
<proteinExistence type="inferred from homology"/>
<dbReference type="GO" id="GO:0000271">
    <property type="term" value="P:polysaccharide biosynthetic process"/>
    <property type="evidence" value="ECO:0007669"/>
    <property type="project" value="TreeGrafter"/>
</dbReference>
<keyword evidence="1 4" id="KW-0663">Pyridoxal phosphate</keyword>